<evidence type="ECO:0000256" key="1">
    <source>
        <dbReference type="SAM" id="MobiDB-lite"/>
    </source>
</evidence>
<name>A0A9P4HQV1_9PEZI</name>
<proteinExistence type="predicted"/>
<organism evidence="2 3">
    <name type="scientific">Saccharata proteae CBS 121410</name>
    <dbReference type="NCBI Taxonomy" id="1314787"/>
    <lineage>
        <taxon>Eukaryota</taxon>
        <taxon>Fungi</taxon>
        <taxon>Dikarya</taxon>
        <taxon>Ascomycota</taxon>
        <taxon>Pezizomycotina</taxon>
        <taxon>Dothideomycetes</taxon>
        <taxon>Dothideomycetes incertae sedis</taxon>
        <taxon>Botryosphaeriales</taxon>
        <taxon>Saccharataceae</taxon>
        <taxon>Saccharata</taxon>
    </lineage>
</organism>
<feature type="compositionally biased region" description="Low complexity" evidence="1">
    <location>
        <begin position="238"/>
        <end position="258"/>
    </location>
</feature>
<gene>
    <name evidence="2" type="ORF">K490DRAFT_68887</name>
</gene>
<evidence type="ECO:0000313" key="2">
    <source>
        <dbReference type="EMBL" id="KAF2084278.1"/>
    </source>
</evidence>
<dbReference type="EMBL" id="ML978743">
    <property type="protein sequence ID" value="KAF2084278.1"/>
    <property type="molecule type" value="Genomic_DNA"/>
</dbReference>
<feature type="region of interest" description="Disordered" evidence="1">
    <location>
        <begin position="179"/>
        <end position="285"/>
    </location>
</feature>
<sequence>MENTDSQALRYGEKGRYGTEGTRTPLPSLSPPSTPTPHNANTTTPLTHTPWTYWNATTISNTTTSSSSISADPTELTFDIGFDPFFAIEGNNFYYGNLVAHIESAVASLNLPTVFYVQTGVAPPLETGSPDPSTGKDGGAGSGGNGGTGVGEPKGLNGLFKSPALGAIVSAVGDAVGEAAGGESGGGSPSPPTGSGNGATNGNGNGNGNGNTGSPLNPASPPSPDGSTGQSSSGEQRGASSTAGSGSSPPAASGNGATNSNEGSPPGNDGSAGMSGLSVGVTGVAGGRAPETAGIKQLEPGAGGQSQLEEIRLALLRVGLLSRRVEEIKLLEENQLMEINQLEPATLVQSQVRHLAIMLWPASFLSCHGLGRLRQGSRHRRVKEASHLEEASRLKEVNLKEVCQRKEVNWLREINLSKALKEFNQMELAAGGSPPSPSQALPMLPVLTIGSHQYTANAATQYYLALGQTLTPGGAATLDGTLLSLGPTASYIVVDGSTRDIPRPITTQAPAYTPGSSNGIPSFNIGGQILTPGGAITISGNTISLDIAASNLVVNGVTKYLGDSDSESGVTAGPFLTVAGTIYAAVDGTSFVYGSQILTPGDAITVGSNRISLDADDNYIVINGQTSSLQHTNPFITGAPYLIIDGATITPTTLGRNSATGYKISSQTLLPGSYITLSGSIVSLSPSFNALVINGKTELLTPQIHTWLPTLSFSNSVLGSGSGPGSGSGSGSSPNHLNLLAAILGSGHTYLIAGQTLTPGAIITVTRTTISLLPDASAAVVNGVTQTLVANSPFSIPAVTTASGAATGPAPPNASPNPPILTINGLTYTAASPGPPLRYLIDGQVLTPGGMIVLHGTTISLSQMATALVVGGSTEILGGAGTTTATAVVGAMGSRGGSGSGTATAVMTGMGGTGKVPSVVVGSGSTATGTAAVEGGGGKGVEVEMGFVLGIALVGGWFWMVV</sequence>
<protein>
    <submittedName>
        <fullName evidence="2">Uncharacterized protein</fullName>
    </submittedName>
</protein>
<keyword evidence="3" id="KW-1185">Reference proteome</keyword>
<accession>A0A9P4HQV1</accession>
<feature type="compositionally biased region" description="Gly residues" evidence="1">
    <location>
        <begin position="136"/>
        <end position="152"/>
    </location>
</feature>
<feature type="compositionally biased region" description="Gly residues" evidence="1">
    <location>
        <begin position="179"/>
        <end position="188"/>
    </location>
</feature>
<dbReference type="Proteomes" id="UP000799776">
    <property type="component" value="Unassembled WGS sequence"/>
</dbReference>
<dbReference type="OrthoDB" id="3642826at2759"/>
<reference evidence="2" key="1">
    <citation type="journal article" date="2020" name="Stud. Mycol.">
        <title>101 Dothideomycetes genomes: a test case for predicting lifestyles and emergence of pathogens.</title>
        <authorList>
            <person name="Haridas S."/>
            <person name="Albert R."/>
            <person name="Binder M."/>
            <person name="Bloem J."/>
            <person name="Labutti K."/>
            <person name="Salamov A."/>
            <person name="Andreopoulos B."/>
            <person name="Baker S."/>
            <person name="Barry K."/>
            <person name="Bills G."/>
            <person name="Bluhm B."/>
            <person name="Cannon C."/>
            <person name="Castanera R."/>
            <person name="Culley D."/>
            <person name="Daum C."/>
            <person name="Ezra D."/>
            <person name="Gonzalez J."/>
            <person name="Henrissat B."/>
            <person name="Kuo A."/>
            <person name="Liang C."/>
            <person name="Lipzen A."/>
            <person name="Lutzoni F."/>
            <person name="Magnuson J."/>
            <person name="Mondo S."/>
            <person name="Nolan M."/>
            <person name="Ohm R."/>
            <person name="Pangilinan J."/>
            <person name="Park H.-J."/>
            <person name="Ramirez L."/>
            <person name="Alfaro M."/>
            <person name="Sun H."/>
            <person name="Tritt A."/>
            <person name="Yoshinaga Y."/>
            <person name="Zwiers L.-H."/>
            <person name="Turgeon B."/>
            <person name="Goodwin S."/>
            <person name="Spatafora J."/>
            <person name="Crous P."/>
            <person name="Grigoriev I."/>
        </authorList>
    </citation>
    <scope>NUCLEOTIDE SEQUENCE</scope>
    <source>
        <strain evidence="2">CBS 121410</strain>
    </source>
</reference>
<feature type="compositionally biased region" description="Low complexity" evidence="1">
    <location>
        <begin position="36"/>
        <end position="49"/>
    </location>
</feature>
<comment type="caution">
    <text evidence="2">The sequence shown here is derived from an EMBL/GenBank/DDBJ whole genome shotgun (WGS) entry which is preliminary data.</text>
</comment>
<dbReference type="AlphaFoldDB" id="A0A9P4HQV1"/>
<feature type="compositionally biased region" description="Gly residues" evidence="1">
    <location>
        <begin position="195"/>
        <end position="211"/>
    </location>
</feature>
<feature type="compositionally biased region" description="Polar residues" evidence="1">
    <location>
        <begin position="225"/>
        <end position="235"/>
    </location>
</feature>
<feature type="region of interest" description="Disordered" evidence="1">
    <location>
        <begin position="1"/>
        <end position="49"/>
    </location>
</feature>
<evidence type="ECO:0000313" key="3">
    <source>
        <dbReference type="Proteomes" id="UP000799776"/>
    </source>
</evidence>
<feature type="region of interest" description="Disordered" evidence="1">
    <location>
        <begin position="125"/>
        <end position="155"/>
    </location>
</feature>